<feature type="compositionally biased region" description="Low complexity" evidence="1">
    <location>
        <begin position="100"/>
        <end position="121"/>
    </location>
</feature>
<dbReference type="InterPro" id="IPR037445">
    <property type="entry name" value="MAGE"/>
</dbReference>
<sequence>MPRGQKSKHRAREKRRQARAETQGLHDQATTSGGEENTASSPPDSESAPSSSSAAGSPKEPQGAQGTTSAAAGAIRKRSGVGGTAHSRSGVGAAAHSRSGVGAEGQVQEGENSSQASAAAESTRTDLLTRMAEMLVQYLLYKYKLRELIKRSEMLKAIDRRYRKQFPEILSRASECMEMVFGLVLKKVRPNSHCYTLVSNLDLRDSESMRGDWGLPKNGLLMPLLGVIYLNGHRVSEEEIWKFLNMLGIYDGKNHFIFGEPRKLITEDLVREEYLEYRQVPGSDPPRYEFLWGPKALTESSKTKVLQFLTKVNHAVPDALLPHYEEAFREELESPGARAAASAGPSASASAARAGTSALARADTSASASAGPSASTRSGTSASARADMSASASSGPSAVARAGTSAASRAGTSASTSAHSKATSSRSSHP</sequence>
<feature type="compositionally biased region" description="Polar residues" evidence="1">
    <location>
        <begin position="28"/>
        <end position="38"/>
    </location>
</feature>
<dbReference type="Gene3D" id="1.10.10.1200">
    <property type="entry name" value="MAGE homology domain, winged helix WH1 motif"/>
    <property type="match status" value="1"/>
</dbReference>
<evidence type="ECO:0000259" key="2">
    <source>
        <dbReference type="PROSITE" id="PS50838"/>
    </source>
</evidence>
<dbReference type="FunFam" id="1.10.10.1210:FF:000001">
    <property type="entry name" value="melanoma-associated antigen D1"/>
    <property type="match status" value="1"/>
</dbReference>
<dbReference type="Pfam" id="PF01454">
    <property type="entry name" value="MAGE"/>
    <property type="match status" value="1"/>
</dbReference>
<dbReference type="PROSITE" id="PS50838">
    <property type="entry name" value="MAGE"/>
    <property type="match status" value="1"/>
</dbReference>
<dbReference type="InterPro" id="IPR002190">
    <property type="entry name" value="MHD_dom"/>
</dbReference>
<dbReference type="PANTHER" id="PTHR11736">
    <property type="entry name" value="MELANOMA-ASSOCIATED ANTIGEN MAGE ANTIGEN"/>
    <property type="match status" value="1"/>
</dbReference>
<dbReference type="FunFam" id="1.10.10.1200:FF:000007">
    <property type="entry name" value="Melanoma-associated antigen C2"/>
    <property type="match status" value="1"/>
</dbReference>
<evidence type="ECO:0000313" key="4">
    <source>
        <dbReference type="Proteomes" id="UP000694544"/>
    </source>
</evidence>
<reference evidence="3" key="2">
    <citation type="submission" date="2025-09" db="UniProtKB">
        <authorList>
            <consortium name="Ensembl"/>
        </authorList>
    </citation>
    <scope>IDENTIFICATION</scope>
</reference>
<feature type="compositionally biased region" description="Basic residues" evidence="1">
    <location>
        <begin position="1"/>
        <end position="17"/>
    </location>
</feature>
<dbReference type="SMART" id="SM01392">
    <property type="entry name" value="MAGE_N"/>
    <property type="match status" value="1"/>
</dbReference>
<dbReference type="Ensembl" id="ENSMMST00000010811.1">
    <property type="protein sequence ID" value="ENSMMSP00000009772.1"/>
    <property type="gene ID" value="ENSMMSG00000007538.1"/>
</dbReference>
<dbReference type="GO" id="GO:0000122">
    <property type="term" value="P:negative regulation of transcription by RNA polymerase II"/>
    <property type="evidence" value="ECO:0007669"/>
    <property type="project" value="TreeGrafter"/>
</dbReference>
<dbReference type="Proteomes" id="UP000694544">
    <property type="component" value="Unplaced"/>
</dbReference>
<reference evidence="3" key="1">
    <citation type="submission" date="2025-08" db="UniProtKB">
        <authorList>
            <consortium name="Ensembl"/>
        </authorList>
    </citation>
    <scope>IDENTIFICATION</scope>
</reference>
<evidence type="ECO:0000313" key="3">
    <source>
        <dbReference type="Ensembl" id="ENSMMSP00000009772.1"/>
    </source>
</evidence>
<dbReference type="SMART" id="SM01373">
    <property type="entry name" value="MAGE"/>
    <property type="match status" value="1"/>
</dbReference>
<feature type="region of interest" description="Disordered" evidence="1">
    <location>
        <begin position="363"/>
        <end position="430"/>
    </location>
</feature>
<dbReference type="GeneTree" id="ENSGT00940000155485"/>
<keyword evidence="4" id="KW-1185">Reference proteome</keyword>
<dbReference type="Gene3D" id="1.10.10.1210">
    <property type="entry name" value="MAGE homology domain, winged helix WH2 motif"/>
    <property type="match status" value="1"/>
</dbReference>
<dbReference type="InterPro" id="IPR021072">
    <property type="entry name" value="MAGE_N"/>
</dbReference>
<dbReference type="PANTHER" id="PTHR11736:SF22">
    <property type="entry name" value="MAGE DOMAIN-CONTAINING PROTEIN"/>
    <property type="match status" value="1"/>
</dbReference>
<feature type="domain" description="MAGE" evidence="2">
    <location>
        <begin position="128"/>
        <end position="327"/>
    </location>
</feature>
<dbReference type="InterPro" id="IPR041899">
    <property type="entry name" value="MAGE_WH2"/>
</dbReference>
<protein>
    <recommendedName>
        <fullName evidence="2">MAGE domain-containing protein</fullName>
    </recommendedName>
</protein>
<dbReference type="GO" id="GO:0005634">
    <property type="term" value="C:nucleus"/>
    <property type="evidence" value="ECO:0007669"/>
    <property type="project" value="TreeGrafter"/>
</dbReference>
<name>A0A8C6D4U5_MOSMO</name>
<dbReference type="AlphaFoldDB" id="A0A8C6D4U5"/>
<proteinExistence type="predicted"/>
<evidence type="ECO:0000256" key="1">
    <source>
        <dbReference type="SAM" id="MobiDB-lite"/>
    </source>
</evidence>
<dbReference type="Pfam" id="PF12440">
    <property type="entry name" value="MAGE_N"/>
    <property type="match status" value="1"/>
</dbReference>
<accession>A0A8C6D4U5</accession>
<feature type="compositionally biased region" description="Low complexity" evidence="1">
    <location>
        <begin position="39"/>
        <end position="74"/>
    </location>
</feature>
<dbReference type="InterPro" id="IPR041898">
    <property type="entry name" value="MAGE_WH1"/>
</dbReference>
<feature type="region of interest" description="Disordered" evidence="1">
    <location>
        <begin position="1"/>
        <end position="121"/>
    </location>
</feature>
<organism evidence="3 4">
    <name type="scientific">Moschus moschiferus</name>
    <name type="common">Siberian musk deer</name>
    <name type="synonym">Moschus sibiricus</name>
    <dbReference type="NCBI Taxonomy" id="68415"/>
    <lineage>
        <taxon>Eukaryota</taxon>
        <taxon>Metazoa</taxon>
        <taxon>Chordata</taxon>
        <taxon>Craniata</taxon>
        <taxon>Vertebrata</taxon>
        <taxon>Euteleostomi</taxon>
        <taxon>Mammalia</taxon>
        <taxon>Eutheria</taxon>
        <taxon>Laurasiatheria</taxon>
        <taxon>Artiodactyla</taxon>
        <taxon>Ruminantia</taxon>
        <taxon>Pecora</taxon>
        <taxon>Moschidae</taxon>
        <taxon>Moschus</taxon>
    </lineage>
</organism>